<keyword evidence="1" id="KW-0808">Transferase</keyword>
<gene>
    <name evidence="6" type="ORF">E1218_23055</name>
</gene>
<dbReference type="Gene3D" id="1.10.10.10">
    <property type="entry name" value="Winged helix-like DNA-binding domain superfamily/Winged helix DNA-binding domain"/>
    <property type="match status" value="1"/>
</dbReference>
<evidence type="ECO:0000256" key="4">
    <source>
        <dbReference type="ARBA" id="ARBA00023163"/>
    </source>
</evidence>
<dbReference type="GO" id="GO:0003723">
    <property type="term" value="F:RNA binding"/>
    <property type="evidence" value="ECO:0007669"/>
    <property type="project" value="InterPro"/>
</dbReference>
<evidence type="ECO:0000259" key="5">
    <source>
        <dbReference type="PROSITE" id="PS50921"/>
    </source>
</evidence>
<keyword evidence="3" id="KW-0805">Transcription regulation</keyword>
<dbReference type="InterPro" id="IPR005561">
    <property type="entry name" value="ANTAR"/>
</dbReference>
<keyword evidence="4" id="KW-0804">Transcription</keyword>
<dbReference type="SUPFAM" id="SSF52172">
    <property type="entry name" value="CheY-like"/>
    <property type="match status" value="1"/>
</dbReference>
<evidence type="ECO:0000256" key="3">
    <source>
        <dbReference type="ARBA" id="ARBA00023015"/>
    </source>
</evidence>
<evidence type="ECO:0000313" key="7">
    <source>
        <dbReference type="Proteomes" id="UP000295172"/>
    </source>
</evidence>
<reference evidence="6 7" key="1">
    <citation type="submission" date="2019-02" db="EMBL/GenBank/DDBJ databases">
        <title>Draft genome sequences of novel Actinobacteria.</title>
        <authorList>
            <person name="Sahin N."/>
            <person name="Ay H."/>
            <person name="Saygin H."/>
        </authorList>
    </citation>
    <scope>NUCLEOTIDE SEQUENCE [LARGE SCALE GENOMIC DNA]</scope>
    <source>
        <strain evidence="6 7">16K104</strain>
    </source>
</reference>
<proteinExistence type="predicted"/>
<dbReference type="Proteomes" id="UP000295172">
    <property type="component" value="Unassembled WGS sequence"/>
</dbReference>
<evidence type="ECO:0000256" key="2">
    <source>
        <dbReference type="ARBA" id="ARBA00022777"/>
    </source>
</evidence>
<dbReference type="AlphaFoldDB" id="A0A4R4WPC1"/>
<dbReference type="InterPro" id="IPR036388">
    <property type="entry name" value="WH-like_DNA-bd_sf"/>
</dbReference>
<feature type="domain" description="ANTAR" evidence="5">
    <location>
        <begin position="157"/>
        <end position="218"/>
    </location>
</feature>
<comment type="caution">
    <text evidence="6">The sequence shown here is derived from an EMBL/GenBank/DDBJ whole genome shotgun (WGS) entry which is preliminary data.</text>
</comment>
<evidence type="ECO:0000313" key="6">
    <source>
        <dbReference type="EMBL" id="TDD19967.1"/>
    </source>
</evidence>
<dbReference type="Gene3D" id="3.30.450.40">
    <property type="match status" value="1"/>
</dbReference>
<dbReference type="PIRSF" id="PIRSF036625">
    <property type="entry name" value="GAF_ANTAR"/>
    <property type="match status" value="1"/>
</dbReference>
<dbReference type="InterPro" id="IPR012074">
    <property type="entry name" value="GAF_ANTAR"/>
</dbReference>
<dbReference type="Pfam" id="PF03861">
    <property type="entry name" value="ANTAR"/>
    <property type="match status" value="1"/>
</dbReference>
<dbReference type="OrthoDB" id="7466251at2"/>
<evidence type="ECO:0000256" key="1">
    <source>
        <dbReference type="ARBA" id="ARBA00022679"/>
    </source>
</evidence>
<accession>A0A4R4WPC1</accession>
<dbReference type="InterPro" id="IPR011006">
    <property type="entry name" value="CheY-like_superfamily"/>
</dbReference>
<dbReference type="SMART" id="SM01012">
    <property type="entry name" value="ANTAR"/>
    <property type="match status" value="1"/>
</dbReference>
<dbReference type="GO" id="GO:0016301">
    <property type="term" value="F:kinase activity"/>
    <property type="evidence" value="ECO:0007669"/>
    <property type="project" value="UniProtKB-KW"/>
</dbReference>
<keyword evidence="2" id="KW-0418">Kinase</keyword>
<dbReference type="Pfam" id="PF13185">
    <property type="entry name" value="GAF_2"/>
    <property type="match status" value="1"/>
</dbReference>
<keyword evidence="7" id="KW-1185">Reference proteome</keyword>
<name>A0A4R4WPC1_9ACTN</name>
<organism evidence="6 7">
    <name type="scientific">Kribbella turkmenica</name>
    <dbReference type="NCBI Taxonomy" id="2530375"/>
    <lineage>
        <taxon>Bacteria</taxon>
        <taxon>Bacillati</taxon>
        <taxon>Actinomycetota</taxon>
        <taxon>Actinomycetes</taxon>
        <taxon>Propionibacteriales</taxon>
        <taxon>Kribbellaceae</taxon>
        <taxon>Kribbella</taxon>
    </lineage>
</organism>
<dbReference type="SUPFAM" id="SSF55781">
    <property type="entry name" value="GAF domain-like"/>
    <property type="match status" value="1"/>
</dbReference>
<sequence length="226" mass="24937">MDDQRLLELMQGMSRSLTPGDLDHTLSRITHAAVEVLPQVEYASITVLHADGKLETVAPTDDVLWSIDATQYELQEGPCYEAAADTVHVVSPDLAHDRRFPRYAATADAAGLNAQAGIRLFDAPRSRGALNLYSPRVGAFADLGVLAALFQHQSAIAIDYAREIQNLRDAVRTRGMIGQAVGIVMERYHLTDDRAFAFLTRLSQHGNLKLRTIAEQLISTTNERQK</sequence>
<dbReference type="InterPro" id="IPR029016">
    <property type="entry name" value="GAF-like_dom_sf"/>
</dbReference>
<protein>
    <submittedName>
        <fullName evidence="6">ANTAR domain-containing protein</fullName>
    </submittedName>
</protein>
<dbReference type="EMBL" id="SMKR01000108">
    <property type="protein sequence ID" value="TDD19967.1"/>
    <property type="molecule type" value="Genomic_DNA"/>
</dbReference>
<dbReference type="PROSITE" id="PS50921">
    <property type="entry name" value="ANTAR"/>
    <property type="match status" value="1"/>
</dbReference>
<dbReference type="RefSeq" id="WP_132323495.1">
    <property type="nucleotide sequence ID" value="NZ_SMKR01000108.1"/>
</dbReference>
<dbReference type="InterPro" id="IPR003018">
    <property type="entry name" value="GAF"/>
</dbReference>